<name>A0A914H0T1_GLORO</name>
<feature type="compositionally biased region" description="Low complexity" evidence="3">
    <location>
        <begin position="24"/>
        <end position="34"/>
    </location>
</feature>
<reference evidence="6" key="1">
    <citation type="submission" date="2022-11" db="UniProtKB">
        <authorList>
            <consortium name="WormBaseParasite"/>
        </authorList>
    </citation>
    <scope>IDENTIFICATION</scope>
</reference>
<dbReference type="Pfam" id="PF00135">
    <property type="entry name" value="COesterase"/>
    <property type="match status" value="1"/>
</dbReference>
<evidence type="ECO:0000313" key="6">
    <source>
        <dbReference type="WBParaSite" id="Gr19_v10_g12574.t1"/>
    </source>
</evidence>
<organism evidence="5 6">
    <name type="scientific">Globodera rostochiensis</name>
    <name type="common">Golden nematode worm</name>
    <name type="synonym">Heterodera rostochiensis</name>
    <dbReference type="NCBI Taxonomy" id="31243"/>
    <lineage>
        <taxon>Eukaryota</taxon>
        <taxon>Metazoa</taxon>
        <taxon>Ecdysozoa</taxon>
        <taxon>Nematoda</taxon>
        <taxon>Chromadorea</taxon>
        <taxon>Rhabditida</taxon>
        <taxon>Tylenchina</taxon>
        <taxon>Tylenchomorpha</taxon>
        <taxon>Tylenchoidea</taxon>
        <taxon>Heteroderidae</taxon>
        <taxon>Heteroderinae</taxon>
        <taxon>Globodera</taxon>
    </lineage>
</organism>
<protein>
    <submittedName>
        <fullName evidence="6">Carboxylesterase type B domain-containing protein</fullName>
    </submittedName>
</protein>
<dbReference type="PANTHER" id="PTHR43903">
    <property type="entry name" value="NEUROLIGIN"/>
    <property type="match status" value="1"/>
</dbReference>
<keyword evidence="2" id="KW-0732">Signal</keyword>
<sequence>MKIFMAEIIVFFTQFVQYSDSQFSSASSHQQQQNKPPPPPQTQQIHSVNTPFGVLRGLVVNPVDKSAGAFPALKPVTQFLGIPYGSAPTSNHRFKMAISASKWTHQPKDAFKTPPSCIQSGLPTLQESKALKVTSVQRFDRLHRVLPLLKPQSEDCLFINLFVPEREPRLSPQALSVLVLVHGDTDFAWGGANAQNGTMLASLGQVLVVTLNYRLGVYGFLGRCEPEARACAGNAGLSDLVAALKMLSNLLPSFGADPNSVTLLGWESGAALVT</sequence>
<dbReference type="Gene3D" id="3.40.50.1820">
    <property type="entry name" value="alpha/beta hydrolase"/>
    <property type="match status" value="1"/>
</dbReference>
<evidence type="ECO:0000256" key="1">
    <source>
        <dbReference type="ARBA" id="ARBA00005964"/>
    </source>
</evidence>
<dbReference type="WBParaSite" id="Gr19_v10_g12574.t1">
    <property type="protein sequence ID" value="Gr19_v10_g12574.t1"/>
    <property type="gene ID" value="Gr19_v10_g12574"/>
</dbReference>
<evidence type="ECO:0000256" key="2">
    <source>
        <dbReference type="ARBA" id="ARBA00022729"/>
    </source>
</evidence>
<dbReference type="AlphaFoldDB" id="A0A914H0T1"/>
<keyword evidence="5" id="KW-1185">Reference proteome</keyword>
<dbReference type="InterPro" id="IPR019819">
    <property type="entry name" value="Carboxylesterase_B_CS"/>
</dbReference>
<dbReference type="InterPro" id="IPR002018">
    <property type="entry name" value="CarbesteraseB"/>
</dbReference>
<evidence type="ECO:0000259" key="4">
    <source>
        <dbReference type="Pfam" id="PF00135"/>
    </source>
</evidence>
<comment type="similarity">
    <text evidence="1">Belongs to the type-B carboxylesterase/lipase family.</text>
</comment>
<dbReference type="InterPro" id="IPR051093">
    <property type="entry name" value="Neuroligin/BSAL"/>
</dbReference>
<dbReference type="SUPFAM" id="SSF53474">
    <property type="entry name" value="alpha/beta-Hydrolases"/>
    <property type="match status" value="1"/>
</dbReference>
<dbReference type="Proteomes" id="UP000887572">
    <property type="component" value="Unplaced"/>
</dbReference>
<dbReference type="PROSITE" id="PS00941">
    <property type="entry name" value="CARBOXYLESTERASE_B_2"/>
    <property type="match status" value="1"/>
</dbReference>
<dbReference type="InterPro" id="IPR029058">
    <property type="entry name" value="AB_hydrolase_fold"/>
</dbReference>
<feature type="region of interest" description="Disordered" evidence="3">
    <location>
        <begin position="24"/>
        <end position="46"/>
    </location>
</feature>
<accession>A0A914H0T1</accession>
<feature type="domain" description="Carboxylesterase type B" evidence="4">
    <location>
        <begin position="47"/>
        <end position="273"/>
    </location>
</feature>
<proteinExistence type="inferred from homology"/>
<evidence type="ECO:0000313" key="5">
    <source>
        <dbReference type="Proteomes" id="UP000887572"/>
    </source>
</evidence>
<evidence type="ECO:0000256" key="3">
    <source>
        <dbReference type="SAM" id="MobiDB-lite"/>
    </source>
</evidence>